<dbReference type="CDD" id="cd04186">
    <property type="entry name" value="GT_2_like_c"/>
    <property type="match status" value="1"/>
</dbReference>
<dbReference type="Gene3D" id="3.90.550.10">
    <property type="entry name" value="Spore Coat Polysaccharide Biosynthesis Protein SpsA, Chain A"/>
    <property type="match status" value="1"/>
</dbReference>
<gene>
    <name evidence="4" type="ORF">YH65_01040</name>
</gene>
<evidence type="ECO:0008006" key="6">
    <source>
        <dbReference type="Google" id="ProtNLM"/>
    </source>
</evidence>
<reference evidence="4 5" key="1">
    <citation type="submission" date="2015-04" db="EMBL/GenBank/DDBJ databases">
        <title>Complete genome sequence of Sulfurovum lithotrophicum ATCC BAA-797T.</title>
        <authorList>
            <person name="Ahn J."/>
            <person name="Park G."/>
            <person name="Jeon W."/>
            <person name="Jang Y."/>
            <person name="Jang M."/>
            <person name="Lee H."/>
            <person name="Lee H."/>
        </authorList>
    </citation>
    <scope>NUCLEOTIDE SEQUENCE [LARGE SCALE GENOMIC DNA]</scope>
    <source>
        <strain evidence="5">ATCC BAA-797 / 42BKT</strain>
    </source>
</reference>
<dbReference type="InterPro" id="IPR001173">
    <property type="entry name" value="Glyco_trans_2-like"/>
</dbReference>
<keyword evidence="1" id="KW-0808">Transferase</keyword>
<proteinExistence type="predicted"/>
<accession>A0A7U4LZL5</accession>
<keyword evidence="5" id="KW-1185">Reference proteome</keyword>
<dbReference type="InterPro" id="IPR027791">
    <property type="entry name" value="Galactosyl_T_C"/>
</dbReference>
<name>A0A7U4LZL5_9BACT</name>
<dbReference type="AlphaFoldDB" id="A0A7U4LZL5"/>
<feature type="domain" description="Galactosyltransferase C-terminal" evidence="3">
    <location>
        <begin position="195"/>
        <end position="237"/>
    </location>
</feature>
<dbReference type="Pfam" id="PF00535">
    <property type="entry name" value="Glycos_transf_2"/>
    <property type="match status" value="1"/>
</dbReference>
<dbReference type="Pfam" id="PF02709">
    <property type="entry name" value="Glyco_transf_7C"/>
    <property type="match status" value="1"/>
</dbReference>
<dbReference type="EMBL" id="CP011308">
    <property type="protein sequence ID" value="AKF24143.1"/>
    <property type="molecule type" value="Genomic_DNA"/>
</dbReference>
<evidence type="ECO:0000259" key="2">
    <source>
        <dbReference type="Pfam" id="PF00535"/>
    </source>
</evidence>
<dbReference type="Proteomes" id="UP000034444">
    <property type="component" value="Chromosome"/>
</dbReference>
<dbReference type="SUPFAM" id="SSF53448">
    <property type="entry name" value="Nucleotide-diphospho-sugar transferases"/>
    <property type="match status" value="1"/>
</dbReference>
<dbReference type="PANTHER" id="PTHR43179:SF7">
    <property type="entry name" value="RHAMNOSYLTRANSFERASE WBBL"/>
    <property type="match status" value="1"/>
</dbReference>
<dbReference type="KEGG" id="slh:YH65_01040"/>
<reference evidence="5" key="2">
    <citation type="journal article" date="2017" name="Stand. Genomic Sci.">
        <title>Complete genome sequence of the sulfur-oxidizing chemolithoautotrophic Sulfurovum lithotrophicum 42BKTT.</title>
        <authorList>
            <person name="Jeon W."/>
            <person name="Priscilla L."/>
            <person name="Park G."/>
            <person name="Lee H."/>
            <person name="Lee N."/>
            <person name="Lee D."/>
            <person name="Kwon H."/>
            <person name="Ahn I."/>
            <person name="Lee C."/>
            <person name="Lee H."/>
            <person name="Ahn J."/>
        </authorList>
    </citation>
    <scope>NUCLEOTIDE SEQUENCE [LARGE SCALE GENOMIC DNA]</scope>
    <source>
        <strain evidence="5">ATCC BAA-797 / 42BKT</strain>
    </source>
</reference>
<evidence type="ECO:0000256" key="1">
    <source>
        <dbReference type="ARBA" id="ARBA00022679"/>
    </source>
</evidence>
<dbReference type="InterPro" id="IPR029044">
    <property type="entry name" value="Nucleotide-diphossugar_trans"/>
</dbReference>
<organism evidence="4 5">
    <name type="scientific">Sulfurovum lithotrophicum</name>
    <dbReference type="NCBI Taxonomy" id="206403"/>
    <lineage>
        <taxon>Bacteria</taxon>
        <taxon>Pseudomonadati</taxon>
        <taxon>Campylobacterota</taxon>
        <taxon>Epsilonproteobacteria</taxon>
        <taxon>Campylobacterales</taxon>
        <taxon>Sulfurovaceae</taxon>
        <taxon>Sulfurovum</taxon>
    </lineage>
</organism>
<dbReference type="GO" id="GO:0016740">
    <property type="term" value="F:transferase activity"/>
    <property type="evidence" value="ECO:0007669"/>
    <property type="project" value="UniProtKB-KW"/>
</dbReference>
<evidence type="ECO:0000313" key="4">
    <source>
        <dbReference type="EMBL" id="AKF24143.1"/>
    </source>
</evidence>
<sequence length="328" mass="38061">MIDKKISFVVVNYNYREDIQKLISSLSISCFRLPYEIVIVDNASTDGSKEYFSGLSENIIYRYMDKNIGYGAANNVGVALSSTDTIVLINPDTLIEDEGFDTFIAIVQNEKKIGVFAPKVVYPDMQIQPNCGAFSTLKTFIMQSLKIGYFVRKFGLVENLKGVVSYLPFLQKTFIGTYLDNFSDQVTCKECDWVSGACMIMRKEVFNEIKGFDENFFLYCEDEDLCRRISEHGYEIVIDTAFTIVHNEGFIKTRKSKALTPIAKYRYQSSIYYLEKHVGRVSAFLLRIFYVFQHLFNGMFYLLFDWNTAKTYFEFLPELLFPVERRQR</sequence>
<evidence type="ECO:0000259" key="3">
    <source>
        <dbReference type="Pfam" id="PF02709"/>
    </source>
</evidence>
<evidence type="ECO:0000313" key="5">
    <source>
        <dbReference type="Proteomes" id="UP000034444"/>
    </source>
</evidence>
<feature type="domain" description="Glycosyltransferase 2-like" evidence="2">
    <location>
        <begin position="7"/>
        <end position="123"/>
    </location>
</feature>
<dbReference type="PANTHER" id="PTHR43179">
    <property type="entry name" value="RHAMNOSYLTRANSFERASE WBBL"/>
    <property type="match status" value="1"/>
</dbReference>
<protein>
    <recommendedName>
        <fullName evidence="6">Glycosyltransferase family 2 protein</fullName>
    </recommendedName>
</protein>
<dbReference type="RefSeq" id="WP_046550249.1">
    <property type="nucleotide sequence ID" value="NZ_CP011308.1"/>
</dbReference>